<evidence type="ECO:0000313" key="2">
    <source>
        <dbReference type="Proteomes" id="UP001610063"/>
    </source>
</evidence>
<dbReference type="PANTHER" id="PTHR47623:SF1">
    <property type="entry name" value="OS09G0287300 PROTEIN"/>
    <property type="match status" value="1"/>
</dbReference>
<reference evidence="1 2" key="1">
    <citation type="journal article" date="2013" name="Int. J. Syst. Evol. Microbiol.">
        <title>Marinoscillum luteum sp. nov., isolated from marine sediment.</title>
        <authorList>
            <person name="Cha I.T."/>
            <person name="Park S.J."/>
            <person name="Kim S.J."/>
            <person name="Kim J.G."/>
            <person name="Jung M.Y."/>
            <person name="Shin K.S."/>
            <person name="Kwon K.K."/>
            <person name="Yang S.H."/>
            <person name="Seo Y.S."/>
            <person name="Rhee S.K."/>
        </authorList>
    </citation>
    <scope>NUCLEOTIDE SEQUENCE [LARGE SCALE GENOMIC DNA]</scope>
    <source>
        <strain evidence="1 2">KCTC 23939</strain>
    </source>
</reference>
<dbReference type="InterPro" id="IPR029033">
    <property type="entry name" value="His_PPase_superfam"/>
</dbReference>
<sequence>MKTLYIIRHAKSSWSFDLPDHDRPLGRRGRRDVLIVAKHLSENELTPDLMISSTASRALNTALYIADDWGYPEEQIRLDESLFHATSEHLLEVLSNIREADSVAIVGHNPGFTDLVNHFAEDYVDNLPTCGIYALELNIDNWKDLKSADATKKFLLIPKRLHR</sequence>
<gene>
    <name evidence="1" type="ORF">ACHKAR_11820</name>
</gene>
<dbReference type="RefSeq" id="WP_395417548.1">
    <property type="nucleotide sequence ID" value="NZ_JBIPKE010000017.1"/>
</dbReference>
<dbReference type="Pfam" id="PF00300">
    <property type="entry name" value="His_Phos_1"/>
    <property type="match status" value="1"/>
</dbReference>
<comment type="caution">
    <text evidence="1">The sequence shown here is derived from an EMBL/GenBank/DDBJ whole genome shotgun (WGS) entry which is preliminary data.</text>
</comment>
<protein>
    <submittedName>
        <fullName evidence="1">SixA phosphatase family protein</fullName>
    </submittedName>
</protein>
<accession>A0ABW7N995</accession>
<evidence type="ECO:0000313" key="1">
    <source>
        <dbReference type="EMBL" id="MFH6984131.1"/>
    </source>
</evidence>
<dbReference type="EMBL" id="JBIPKE010000017">
    <property type="protein sequence ID" value="MFH6984131.1"/>
    <property type="molecule type" value="Genomic_DNA"/>
</dbReference>
<dbReference type="CDD" id="cd07067">
    <property type="entry name" value="HP_PGM_like"/>
    <property type="match status" value="1"/>
</dbReference>
<dbReference type="PANTHER" id="PTHR47623">
    <property type="entry name" value="OS09G0287300 PROTEIN"/>
    <property type="match status" value="1"/>
</dbReference>
<dbReference type="Proteomes" id="UP001610063">
    <property type="component" value="Unassembled WGS sequence"/>
</dbReference>
<dbReference type="Gene3D" id="3.40.50.1240">
    <property type="entry name" value="Phosphoglycerate mutase-like"/>
    <property type="match status" value="1"/>
</dbReference>
<dbReference type="SUPFAM" id="SSF53254">
    <property type="entry name" value="Phosphoglycerate mutase-like"/>
    <property type="match status" value="1"/>
</dbReference>
<dbReference type="InterPro" id="IPR013078">
    <property type="entry name" value="His_Pase_superF_clade-1"/>
</dbReference>
<organism evidence="1 2">
    <name type="scientific">Marinoscillum luteum</name>
    <dbReference type="NCBI Taxonomy" id="861051"/>
    <lineage>
        <taxon>Bacteria</taxon>
        <taxon>Pseudomonadati</taxon>
        <taxon>Bacteroidota</taxon>
        <taxon>Cytophagia</taxon>
        <taxon>Cytophagales</taxon>
        <taxon>Reichenbachiellaceae</taxon>
        <taxon>Marinoscillum</taxon>
    </lineage>
</organism>
<keyword evidence="2" id="KW-1185">Reference proteome</keyword>
<proteinExistence type="predicted"/>
<name>A0ABW7N995_9BACT</name>